<feature type="chain" id="PRO_5032332526" description="TNFR-Cys domain-containing protein" evidence="10">
    <location>
        <begin position="17"/>
        <end position="1724"/>
    </location>
</feature>
<keyword evidence="3 9" id="KW-0472">Membrane</keyword>
<keyword evidence="9" id="KW-1133">Transmembrane helix</keyword>
<feature type="compositionally biased region" description="Low complexity" evidence="8">
    <location>
        <begin position="685"/>
        <end position="694"/>
    </location>
</feature>
<feature type="compositionally biased region" description="Low complexity" evidence="8">
    <location>
        <begin position="649"/>
        <end position="678"/>
    </location>
</feature>
<dbReference type="GO" id="GO:0016020">
    <property type="term" value="C:membrane"/>
    <property type="evidence" value="ECO:0007669"/>
    <property type="project" value="UniProtKB-SubCell"/>
</dbReference>
<feature type="transmembrane region" description="Helical" evidence="9">
    <location>
        <begin position="1443"/>
        <end position="1465"/>
    </location>
</feature>
<sequence length="1724" mass="184906">MLRNILPIALLHQASGACFKHVSCTSCIAESNDAGYCMWYTQPRLEGIGACVAGHPGYAPPQDMSGQLATDAYGLWSMTLPTSETAYFTVHDIDQISDDSCYTTECLYQAGCDPGYYAVENNPCYSDDVFPAWRELRCCRQQRNINGYLRGFEATNGIIDGKLFYASCCATCYPGEVIVGCHAYFAGECQTCAAGRFNPTGSPGSSCESCQPCEAGKIRKGCGPATAGLCVECAAGSEFKTIGLEGAWTDTCQACEDCPRGHVRVGCGGADPGHCSPCSGGSFFGAPFCRTCFTCIQGERRGCGGQQIGVCTECSMGKYEVANTDGACLDCETCSEDEAETSADGFQVSGPWVRVGCGAASTGKCVRMAAQLNLQDVARCPTAADADALCEGASVSARWTMHGLSLRKLDAEYGNCTAEAGLCLSGFWRVTLYRREIDDFAGTQVAELGEWFSGELEHESSLDDPNAVFVKRGLQLPDGLPEASGYFLRIFFFDAGGSCCGATSVSPLFADSEDLSLAGQMQDVQEAVDLAAHEISAGSWQAAHALLSDTCAQHNVDGSWEACERAKALQLGLPAGQRSMVPFALLHSAGSADIAALGAAFPVKEAGERLLDMERIHEVMVQLIPPNLSVWQSLMRPLFSTPGRLLSTNATDSSANSSAPNSTDGNAINGTNATAAEASNGSNGTAVAEASTTTETTTTFPQLLDFTAETAEALLVQLRGEALQAAAGAEALKDQWQSEVSSCVQLLPAKLRELQEIDKLLGESAEAAGFSVVRMAQAITWKLRGELQQLVNSTDLSDKEQKSIEVVQRIASMALMMLGTWGHDWYHGLEWRLLARVDSATWPPVMTPPLGSALPPPGAVSIAETRKRVWDPFLQVAEDWFSFAEGVRLEVENQTGSDGTSGASLTRLLPIMQATVGQVSDFTEQVLEPLAREGSTLFAGPLPNISQPSSCGNRGWCLSFAARQLSEELAIEDAWDGFGPQAVRPWIDPRVEDLRLKRASTEILQMVWGRIRILEELLLQVIDVRDIQKEPSISAAASAQSSHIAAHIDVILQWSDRPNMTTGSDQPEAAWHWHELRKLRSALDRSRRSAALLARRRLSRLELLTAWVSGQRDDGYAAGPATWSWRRPWSPWSLQSDGSPAMSLFEASGAAASKLEAAIGDQELHSVTHAQAYLRYDISFDQRPVSYAGLVQTGSAIMRLTAPAGRDHLLMHSEAKAFLISLPASQLPDPLQPGAETSEAPSGAFPQPHVELRLKRLPGAFDAADTVVEPPQEGTLPFVTRHERGTCMPLAQIHAEKPPEIVPAALLPLDGFWVLTARDGTTAKMLQIDEGTVLRLLFEIDVPDGTPPWQLLSDTRDVLYKLPEDGSCSGLRPIFGSAPETSTFPPTTRTTLHTQTATTIPLIPTTSRQGVIIVEEEEDLVLAPKHSTSLPPGAAPEPWTPPIWFYAVLFLLVLSSMVIGVRCVFKYQRRRIQNANKILPEVLQEEGKVNVEEGSPAEAAPTILTKENPLRETAAVKASDNPYLAMAKKSPKKMASRKSGSWEISDTPREDEAKNDEDNKSWSEASTPEGSDAEDAASSSHSSLHSPSSGSGDSSASSRRSLVSPRTALAAKALGTHAQNFSPDALAAGALRAHARDFMPDVRPPKPDDVKAAQGLHAHAKMVASSSSGPALPVVPPVARPQGSKHSKDSKDSKDSKNSKNSKGSEAEEGAEVKEAKSSTEALG</sequence>
<evidence type="ECO:0000256" key="3">
    <source>
        <dbReference type="ARBA" id="ARBA00023136"/>
    </source>
</evidence>
<evidence type="ECO:0000256" key="9">
    <source>
        <dbReference type="SAM" id="Phobius"/>
    </source>
</evidence>
<feature type="compositionally biased region" description="Low complexity" evidence="8">
    <location>
        <begin position="1663"/>
        <end position="1672"/>
    </location>
</feature>
<evidence type="ECO:0000256" key="7">
    <source>
        <dbReference type="PROSITE-ProRule" id="PRU00206"/>
    </source>
</evidence>
<reference evidence="12" key="1">
    <citation type="submission" date="2021-02" db="EMBL/GenBank/DDBJ databases">
        <authorList>
            <person name="Dougan E. K."/>
            <person name="Rhodes N."/>
            <person name="Thang M."/>
            <person name="Chan C."/>
        </authorList>
    </citation>
    <scope>NUCLEOTIDE SEQUENCE</scope>
</reference>
<evidence type="ECO:0000313" key="12">
    <source>
        <dbReference type="EMBL" id="CAE7441471.1"/>
    </source>
</evidence>
<feature type="signal peptide" evidence="10">
    <location>
        <begin position="1"/>
        <end position="16"/>
    </location>
</feature>
<evidence type="ECO:0000313" key="13">
    <source>
        <dbReference type="Proteomes" id="UP000604046"/>
    </source>
</evidence>
<keyword evidence="4 7" id="KW-1015">Disulfide bond</keyword>
<dbReference type="PANTHER" id="PTHR46330">
    <property type="entry name" value="TUMOR NECROSIS FACTOR RECEPTOR SUPERFAMILY MEMBER 10B"/>
    <property type="match status" value="1"/>
</dbReference>
<comment type="caution">
    <text evidence="12">The sequence shown here is derived from an EMBL/GenBank/DDBJ whole genome shotgun (WGS) entry which is preliminary data.</text>
</comment>
<evidence type="ECO:0000259" key="11">
    <source>
        <dbReference type="PROSITE" id="PS50050"/>
    </source>
</evidence>
<dbReference type="PANTHER" id="PTHR46330:SF6">
    <property type="entry name" value="HEMATOPOIETIC DEATH RECEPTOR-RELATED"/>
    <property type="match status" value="1"/>
</dbReference>
<dbReference type="OrthoDB" id="427433at2759"/>
<feature type="compositionally biased region" description="Basic and acidic residues" evidence="8">
    <location>
        <begin position="1637"/>
        <end position="1651"/>
    </location>
</feature>
<dbReference type="PROSITE" id="PS50050">
    <property type="entry name" value="TNFR_NGFR_2"/>
    <property type="match status" value="1"/>
</dbReference>
<keyword evidence="9" id="KW-0812">Transmembrane</keyword>
<protein>
    <recommendedName>
        <fullName evidence="11">TNFR-Cys domain-containing protein</fullName>
    </recommendedName>
</protein>
<keyword evidence="6" id="KW-0325">Glycoprotein</keyword>
<comment type="subcellular location">
    <subcellularLocation>
        <location evidence="1">Membrane</location>
    </subcellularLocation>
</comment>
<feature type="repeat" description="TNFR-Cys" evidence="7">
    <location>
        <begin position="191"/>
        <end position="230"/>
    </location>
</feature>
<evidence type="ECO:0000256" key="1">
    <source>
        <dbReference type="ARBA" id="ARBA00004370"/>
    </source>
</evidence>
<comment type="caution">
    <text evidence="7">Lacks conserved residue(s) required for the propagation of feature annotation.</text>
</comment>
<evidence type="ECO:0000256" key="6">
    <source>
        <dbReference type="ARBA" id="ARBA00023180"/>
    </source>
</evidence>
<dbReference type="InterPro" id="IPR052491">
    <property type="entry name" value="TNFRSF10"/>
</dbReference>
<feature type="compositionally biased region" description="Basic and acidic residues" evidence="8">
    <location>
        <begin position="1546"/>
        <end position="1561"/>
    </location>
</feature>
<feature type="compositionally biased region" description="Basic and acidic residues" evidence="8">
    <location>
        <begin position="1686"/>
        <end position="1718"/>
    </location>
</feature>
<dbReference type="PROSITE" id="PS51257">
    <property type="entry name" value="PROKAR_LIPOPROTEIN"/>
    <property type="match status" value="1"/>
</dbReference>
<dbReference type="Proteomes" id="UP000604046">
    <property type="component" value="Unassembled WGS sequence"/>
</dbReference>
<feature type="compositionally biased region" description="Low complexity" evidence="8">
    <location>
        <begin position="1576"/>
        <end position="1602"/>
    </location>
</feature>
<evidence type="ECO:0000256" key="2">
    <source>
        <dbReference type="ARBA" id="ARBA00022737"/>
    </source>
</evidence>
<name>A0A812RH28_9DINO</name>
<evidence type="ECO:0000256" key="5">
    <source>
        <dbReference type="ARBA" id="ARBA00023170"/>
    </source>
</evidence>
<feature type="region of interest" description="Disordered" evidence="8">
    <location>
        <begin position="1490"/>
        <end position="1604"/>
    </location>
</feature>
<feature type="region of interest" description="Disordered" evidence="8">
    <location>
        <begin position="1637"/>
        <end position="1724"/>
    </location>
</feature>
<organism evidence="12 13">
    <name type="scientific">Symbiodinium natans</name>
    <dbReference type="NCBI Taxonomy" id="878477"/>
    <lineage>
        <taxon>Eukaryota</taxon>
        <taxon>Sar</taxon>
        <taxon>Alveolata</taxon>
        <taxon>Dinophyceae</taxon>
        <taxon>Suessiales</taxon>
        <taxon>Symbiodiniaceae</taxon>
        <taxon>Symbiodinium</taxon>
    </lineage>
</organism>
<gene>
    <name evidence="12" type="ORF">SNAT2548_LOCUS24001</name>
</gene>
<keyword evidence="13" id="KW-1185">Reference proteome</keyword>
<dbReference type="EMBL" id="CAJNDS010002341">
    <property type="protein sequence ID" value="CAE7441471.1"/>
    <property type="molecule type" value="Genomic_DNA"/>
</dbReference>
<keyword evidence="2" id="KW-0677">Repeat</keyword>
<accession>A0A812RH28</accession>
<evidence type="ECO:0000256" key="8">
    <source>
        <dbReference type="SAM" id="MobiDB-lite"/>
    </source>
</evidence>
<proteinExistence type="predicted"/>
<keyword evidence="10" id="KW-0732">Signal</keyword>
<keyword evidence="5" id="KW-0675">Receptor</keyword>
<feature type="region of interest" description="Disordered" evidence="8">
    <location>
        <begin position="649"/>
        <end position="694"/>
    </location>
</feature>
<evidence type="ECO:0000256" key="4">
    <source>
        <dbReference type="ARBA" id="ARBA00023157"/>
    </source>
</evidence>
<dbReference type="InterPro" id="IPR001368">
    <property type="entry name" value="TNFR/NGFR_Cys_rich_reg"/>
</dbReference>
<evidence type="ECO:0000256" key="10">
    <source>
        <dbReference type="SAM" id="SignalP"/>
    </source>
</evidence>
<feature type="disulfide bond" evidence="7">
    <location>
        <begin position="192"/>
        <end position="207"/>
    </location>
</feature>
<dbReference type="CDD" id="cd00185">
    <property type="entry name" value="TNFRSF"/>
    <property type="match status" value="2"/>
</dbReference>
<feature type="domain" description="TNFR-Cys" evidence="11">
    <location>
        <begin position="191"/>
        <end position="230"/>
    </location>
</feature>